<evidence type="ECO:0000256" key="2">
    <source>
        <dbReference type="ARBA" id="ARBA00010790"/>
    </source>
</evidence>
<evidence type="ECO:0000256" key="3">
    <source>
        <dbReference type="ARBA" id="ARBA00022630"/>
    </source>
</evidence>
<evidence type="ECO:0000259" key="7">
    <source>
        <dbReference type="PROSITE" id="PS00623"/>
    </source>
</evidence>
<evidence type="ECO:0000256" key="6">
    <source>
        <dbReference type="SAM" id="MobiDB-lite"/>
    </source>
</evidence>
<organism evidence="8 9">
    <name type="scientific">Streptomyces shaanxiensis</name>
    <dbReference type="NCBI Taxonomy" id="653357"/>
    <lineage>
        <taxon>Bacteria</taxon>
        <taxon>Bacillati</taxon>
        <taxon>Actinomycetota</taxon>
        <taxon>Actinomycetes</taxon>
        <taxon>Kitasatosporales</taxon>
        <taxon>Streptomycetaceae</taxon>
        <taxon>Streptomyces</taxon>
    </lineage>
</organism>
<keyword evidence="5" id="KW-0560">Oxidoreductase</keyword>
<dbReference type="Gene3D" id="3.50.50.60">
    <property type="entry name" value="FAD/NAD(P)-binding domain"/>
    <property type="match status" value="2"/>
</dbReference>
<accession>A0ABP7UNE3</accession>
<feature type="region of interest" description="Disordered" evidence="6">
    <location>
        <begin position="462"/>
        <end position="482"/>
    </location>
</feature>
<evidence type="ECO:0000313" key="9">
    <source>
        <dbReference type="Proteomes" id="UP001499984"/>
    </source>
</evidence>
<dbReference type="InterPro" id="IPR052542">
    <property type="entry name" value="Cholesterol_Oxidase"/>
</dbReference>
<dbReference type="SUPFAM" id="SSF51905">
    <property type="entry name" value="FAD/NAD(P)-binding domain"/>
    <property type="match status" value="1"/>
</dbReference>
<gene>
    <name evidence="8" type="ORF">GCM10022233_18140</name>
</gene>
<dbReference type="EMBL" id="BAAAZY010000006">
    <property type="protein sequence ID" value="GAA4048318.1"/>
    <property type="molecule type" value="Genomic_DNA"/>
</dbReference>
<keyword evidence="9" id="KW-1185">Reference proteome</keyword>
<proteinExistence type="inferred from homology"/>
<evidence type="ECO:0000313" key="8">
    <source>
        <dbReference type="EMBL" id="GAA4048318.1"/>
    </source>
</evidence>
<dbReference type="PROSITE" id="PS00623">
    <property type="entry name" value="GMC_OXRED_1"/>
    <property type="match status" value="1"/>
</dbReference>
<dbReference type="PANTHER" id="PTHR47470:SF1">
    <property type="entry name" value="FAD-DEPENDENT OXIDOREDUCTASE 2 FAD BINDING DOMAIN-CONTAINING PROTEIN"/>
    <property type="match status" value="1"/>
</dbReference>
<comment type="cofactor">
    <cofactor evidence="1">
        <name>FAD</name>
        <dbReference type="ChEBI" id="CHEBI:57692"/>
    </cofactor>
</comment>
<comment type="caution">
    <text evidence="8">The sequence shown here is derived from an EMBL/GenBank/DDBJ whole genome shotgun (WGS) entry which is preliminary data.</text>
</comment>
<comment type="similarity">
    <text evidence="2">Belongs to the GMC oxidoreductase family.</text>
</comment>
<keyword evidence="3" id="KW-0285">Flavoprotein</keyword>
<dbReference type="PANTHER" id="PTHR47470">
    <property type="entry name" value="CHOLESTEROL OXIDASE"/>
    <property type="match status" value="1"/>
</dbReference>
<protein>
    <recommendedName>
        <fullName evidence="7">Glucose-methanol-choline oxidoreductase N-terminal domain-containing protein</fullName>
    </recommendedName>
</protein>
<reference evidence="9" key="1">
    <citation type="journal article" date="2019" name="Int. J. Syst. Evol. Microbiol.">
        <title>The Global Catalogue of Microorganisms (GCM) 10K type strain sequencing project: providing services to taxonomists for standard genome sequencing and annotation.</title>
        <authorList>
            <consortium name="The Broad Institute Genomics Platform"/>
            <consortium name="The Broad Institute Genome Sequencing Center for Infectious Disease"/>
            <person name="Wu L."/>
            <person name="Ma J."/>
        </authorList>
    </citation>
    <scope>NUCLEOTIDE SEQUENCE [LARGE SCALE GENOMIC DNA]</scope>
    <source>
        <strain evidence="9">JCM 16925</strain>
    </source>
</reference>
<dbReference type="InterPro" id="IPR036188">
    <property type="entry name" value="FAD/NAD-bd_sf"/>
</dbReference>
<name>A0ABP7UNE3_9ACTN</name>
<evidence type="ECO:0000256" key="4">
    <source>
        <dbReference type="ARBA" id="ARBA00022827"/>
    </source>
</evidence>
<evidence type="ECO:0000256" key="5">
    <source>
        <dbReference type="ARBA" id="ARBA00023002"/>
    </source>
</evidence>
<keyword evidence="4" id="KW-0274">FAD</keyword>
<feature type="domain" description="Glucose-methanol-choline oxidoreductase N-terminal" evidence="7">
    <location>
        <begin position="129"/>
        <end position="152"/>
    </location>
</feature>
<sequence>MAALQTAAALGFTRIGLQSARAAEPDAVESAPAIVIGSGYGGAVAALRLGQAGIRTVVLEMGRLWNTPGPDGKLFCSTSAPDHRSMWFRTRTEAPLATFLWLDVVNKDISSYPGVLDRVRYDHMSVYVGRGVGGGSLVNGGMAVTPLQSYFAEQFPTVDTAEMYGTYFPRARSMLGVNTVDPAWFESTEWYRFTRISRKHAANTGLKTTFVPNVYDFGYMQREAAGTATRSALAGEVIYGNNHGKRTLDKTYLASALGTGNVTIHTLERVKSISRAADGTYVLSVDRIDDTGAVVETKEYGCTYLFLGGGSIGTTELLVRARESGTLPALDASVGTGWGTNGNVMLGRANHVPALGEEAAVGEDTALGAPGGAGGVHDRRRVVGLRLRAALLDRGVADVLPEPAQLLDAAGLDLPDVLERGQLVAHRLDGGRVVVQLRDHGGGARVTEDPLHLLRGAGLVHRHGDRARRPDREVEEGPLVAGAGHQADPVARLDPGGDEPLRGRAHLGEEGGGRHVLPGTAHLAGDDGDVRVLRGVSADDVGQIAVRRDLVQSRKAELAQDCCSS</sequence>
<dbReference type="InterPro" id="IPR000172">
    <property type="entry name" value="GMC_OxRdtase_N"/>
</dbReference>
<dbReference type="Proteomes" id="UP001499984">
    <property type="component" value="Unassembled WGS sequence"/>
</dbReference>
<evidence type="ECO:0000256" key="1">
    <source>
        <dbReference type="ARBA" id="ARBA00001974"/>
    </source>
</evidence>